<reference evidence="2 3" key="1">
    <citation type="journal article" date="2021" name="Nat. Plants">
        <title>The Taxus genome provides insights into paclitaxel biosynthesis.</title>
        <authorList>
            <person name="Xiong X."/>
            <person name="Gou J."/>
            <person name="Liao Q."/>
            <person name="Li Y."/>
            <person name="Zhou Q."/>
            <person name="Bi G."/>
            <person name="Li C."/>
            <person name="Du R."/>
            <person name="Wang X."/>
            <person name="Sun T."/>
            <person name="Guo L."/>
            <person name="Liang H."/>
            <person name="Lu P."/>
            <person name="Wu Y."/>
            <person name="Zhang Z."/>
            <person name="Ro D.K."/>
            <person name="Shang Y."/>
            <person name="Huang S."/>
            <person name="Yan J."/>
        </authorList>
    </citation>
    <scope>NUCLEOTIDE SEQUENCE [LARGE SCALE GENOMIC DNA]</scope>
    <source>
        <strain evidence="2">Ta-2019</strain>
    </source>
</reference>
<dbReference type="InterPro" id="IPR043132">
    <property type="entry name" value="BCAT-like_C"/>
</dbReference>
<accession>A0AA38FXR6</accession>
<evidence type="ECO:0000256" key="1">
    <source>
        <dbReference type="ARBA" id="ARBA00009320"/>
    </source>
</evidence>
<evidence type="ECO:0000313" key="2">
    <source>
        <dbReference type="EMBL" id="KAH9312767.1"/>
    </source>
</evidence>
<dbReference type="InterPro" id="IPR001544">
    <property type="entry name" value="Aminotrans_IV"/>
</dbReference>
<feature type="non-terminal residue" evidence="2">
    <location>
        <position position="1"/>
    </location>
</feature>
<dbReference type="InterPro" id="IPR050571">
    <property type="entry name" value="Class-IV_PLP-Dep_Aminotrnsfr"/>
</dbReference>
<comment type="similarity">
    <text evidence="1">Belongs to the class-IV pyridoxal-phosphate-dependent aminotransferase family.</text>
</comment>
<evidence type="ECO:0000313" key="3">
    <source>
        <dbReference type="Proteomes" id="UP000824469"/>
    </source>
</evidence>
<feature type="non-terminal residue" evidence="2">
    <location>
        <position position="70"/>
    </location>
</feature>
<gene>
    <name evidence="2" type="ORF">KI387_027802</name>
</gene>
<dbReference type="SUPFAM" id="SSF56752">
    <property type="entry name" value="D-aminoacid aminotransferase-like PLP-dependent enzymes"/>
    <property type="match status" value="1"/>
</dbReference>
<organism evidence="2 3">
    <name type="scientific">Taxus chinensis</name>
    <name type="common">Chinese yew</name>
    <name type="synonym">Taxus wallichiana var. chinensis</name>
    <dbReference type="NCBI Taxonomy" id="29808"/>
    <lineage>
        <taxon>Eukaryota</taxon>
        <taxon>Viridiplantae</taxon>
        <taxon>Streptophyta</taxon>
        <taxon>Embryophyta</taxon>
        <taxon>Tracheophyta</taxon>
        <taxon>Spermatophyta</taxon>
        <taxon>Pinopsida</taxon>
        <taxon>Pinidae</taxon>
        <taxon>Conifers II</taxon>
        <taxon>Cupressales</taxon>
        <taxon>Taxaceae</taxon>
        <taxon>Taxus</taxon>
    </lineage>
</organism>
<sequence length="70" mass="7823">TLDSKIHHNNLINNILGKIEGNLAKADDAIMLDQYGFVSETNATNLFLVKKGRVLTPRTDHLLTRHNPSN</sequence>
<dbReference type="GO" id="GO:0046394">
    <property type="term" value="P:carboxylic acid biosynthetic process"/>
    <property type="evidence" value="ECO:0007669"/>
    <property type="project" value="UniProtKB-ARBA"/>
</dbReference>
<name>A0AA38FXR6_TAXCH</name>
<dbReference type="EMBL" id="JAHRHJ020000006">
    <property type="protein sequence ID" value="KAH9312767.1"/>
    <property type="molecule type" value="Genomic_DNA"/>
</dbReference>
<dbReference type="Gene3D" id="3.20.10.10">
    <property type="entry name" value="D-amino Acid Aminotransferase, subunit A, domain 2"/>
    <property type="match status" value="1"/>
</dbReference>
<protein>
    <submittedName>
        <fullName evidence="2">Uncharacterized protein</fullName>
    </submittedName>
</protein>
<dbReference type="AlphaFoldDB" id="A0AA38FXR6"/>
<comment type="caution">
    <text evidence="2">The sequence shown here is derived from an EMBL/GenBank/DDBJ whole genome shotgun (WGS) entry which is preliminary data.</text>
</comment>
<dbReference type="GO" id="GO:0003824">
    <property type="term" value="F:catalytic activity"/>
    <property type="evidence" value="ECO:0007669"/>
    <property type="project" value="InterPro"/>
</dbReference>
<dbReference type="PANTHER" id="PTHR42743:SF11">
    <property type="entry name" value="AMINODEOXYCHORISMATE LYASE"/>
    <property type="match status" value="1"/>
</dbReference>
<dbReference type="Pfam" id="PF01063">
    <property type="entry name" value="Aminotran_4"/>
    <property type="match status" value="1"/>
</dbReference>
<dbReference type="InterPro" id="IPR036038">
    <property type="entry name" value="Aminotransferase-like"/>
</dbReference>
<dbReference type="PANTHER" id="PTHR42743">
    <property type="entry name" value="AMINO-ACID AMINOTRANSFERASE"/>
    <property type="match status" value="1"/>
</dbReference>
<proteinExistence type="inferred from homology"/>
<keyword evidence="3" id="KW-1185">Reference proteome</keyword>
<dbReference type="Proteomes" id="UP000824469">
    <property type="component" value="Unassembled WGS sequence"/>
</dbReference>